<sequence>MTRQKIPIKKIDNITARQVTFSKRRRGLFKKAQELSTLCDAEIALIVFSATGKLSEYASSSLQEVVEKYNLHSDPKRLDRPSIELQTKSDNFDMLRKKVTNMTQELRLLKGEEMEEMTIEELQKLEQLLDKGLTRVLKEKDARIAKEISDLKRKENQIMQENSRLKQLQILTPEQGQSSESTIICSSSHPPQDCDSSDTSLNLGLSLFK</sequence>
<accession>A0ACB9KGY5</accession>
<gene>
    <name evidence="1" type="ORF">L6164_036390</name>
</gene>
<organism evidence="1 2">
    <name type="scientific">Bauhinia variegata</name>
    <name type="common">Purple orchid tree</name>
    <name type="synonym">Phanera variegata</name>
    <dbReference type="NCBI Taxonomy" id="167791"/>
    <lineage>
        <taxon>Eukaryota</taxon>
        <taxon>Viridiplantae</taxon>
        <taxon>Streptophyta</taxon>
        <taxon>Embryophyta</taxon>
        <taxon>Tracheophyta</taxon>
        <taxon>Spermatophyta</taxon>
        <taxon>Magnoliopsida</taxon>
        <taxon>eudicotyledons</taxon>
        <taxon>Gunneridae</taxon>
        <taxon>Pentapetalae</taxon>
        <taxon>rosids</taxon>
        <taxon>fabids</taxon>
        <taxon>Fabales</taxon>
        <taxon>Fabaceae</taxon>
        <taxon>Cercidoideae</taxon>
        <taxon>Cercideae</taxon>
        <taxon>Bauhiniinae</taxon>
        <taxon>Bauhinia</taxon>
    </lineage>
</organism>
<keyword evidence="2" id="KW-1185">Reference proteome</keyword>
<dbReference type="Proteomes" id="UP000828941">
    <property type="component" value="Chromosome 14"/>
</dbReference>
<comment type="caution">
    <text evidence="1">The sequence shown here is derived from an EMBL/GenBank/DDBJ whole genome shotgun (WGS) entry which is preliminary data.</text>
</comment>
<protein>
    <submittedName>
        <fullName evidence="1">Uncharacterized protein</fullName>
    </submittedName>
</protein>
<reference evidence="1 2" key="1">
    <citation type="journal article" date="2022" name="DNA Res.">
        <title>Chromosomal-level genome assembly of the orchid tree Bauhinia variegata (Leguminosae; Cercidoideae) supports the allotetraploid origin hypothesis of Bauhinia.</title>
        <authorList>
            <person name="Zhong Y."/>
            <person name="Chen Y."/>
            <person name="Zheng D."/>
            <person name="Pang J."/>
            <person name="Liu Y."/>
            <person name="Luo S."/>
            <person name="Meng S."/>
            <person name="Qian L."/>
            <person name="Wei D."/>
            <person name="Dai S."/>
            <person name="Zhou R."/>
        </authorList>
    </citation>
    <scope>NUCLEOTIDE SEQUENCE [LARGE SCALE GENOMIC DNA]</scope>
    <source>
        <strain evidence="1">BV-YZ2020</strain>
    </source>
</reference>
<evidence type="ECO:0000313" key="2">
    <source>
        <dbReference type="Proteomes" id="UP000828941"/>
    </source>
</evidence>
<proteinExistence type="predicted"/>
<name>A0ACB9KGY5_BAUVA</name>
<dbReference type="EMBL" id="CM039439">
    <property type="protein sequence ID" value="KAI4296432.1"/>
    <property type="molecule type" value="Genomic_DNA"/>
</dbReference>
<evidence type="ECO:0000313" key="1">
    <source>
        <dbReference type="EMBL" id="KAI4296432.1"/>
    </source>
</evidence>